<accession>A0A3G4ZSJ1</accession>
<evidence type="ECO:0000313" key="5">
    <source>
        <dbReference type="EMBL" id="AYV77882.1"/>
    </source>
</evidence>
<keyword evidence="3 5" id="KW-0269">Exonuclease</keyword>
<protein>
    <submittedName>
        <fullName evidence="5">Exonuclease</fullName>
    </submittedName>
</protein>
<evidence type="ECO:0000259" key="4">
    <source>
        <dbReference type="SMART" id="SM00479"/>
    </source>
</evidence>
<sequence length="236" mass="27450">MNKEYFCVLDFEATCDDKIKGMPYEIIEFPSVLYKLEDKKLIFVVEFQQYCKPQQNPKLTKFCTDLTGIEQKTVDDAEIFPVVLKNHYEWLVKQTGGELQKVIFVTCGSWDFETAMKAELARWYSNKEFIKNNSPMYDFITGLPNVYKSFVNIKDVFMGLYGHKAGGMVSMLNYLKLGLLGKHHSGKDDTRSISSILIQMFNHAEFDINKHIIIKKVDYTIKKKKDNIKYNTSNKL</sequence>
<dbReference type="InterPro" id="IPR051274">
    <property type="entry name" value="3-5_Exoribonuclease"/>
</dbReference>
<dbReference type="SMART" id="SM00479">
    <property type="entry name" value="EXOIII"/>
    <property type="match status" value="1"/>
</dbReference>
<dbReference type="InterPro" id="IPR047201">
    <property type="entry name" value="ERI-1_3'hExo-like"/>
</dbReference>
<dbReference type="InterPro" id="IPR036397">
    <property type="entry name" value="RNaseH_sf"/>
</dbReference>
<dbReference type="GO" id="GO:0003676">
    <property type="term" value="F:nucleic acid binding"/>
    <property type="evidence" value="ECO:0007669"/>
    <property type="project" value="InterPro"/>
</dbReference>
<dbReference type="EMBL" id="MK072067">
    <property type="protein sequence ID" value="AYV77882.1"/>
    <property type="molecule type" value="Genomic_DNA"/>
</dbReference>
<gene>
    <name evidence="5" type="ORF">Edafosvirus2_61</name>
</gene>
<dbReference type="SUPFAM" id="SSF53098">
    <property type="entry name" value="Ribonuclease H-like"/>
    <property type="match status" value="1"/>
</dbReference>
<dbReference type="InterPro" id="IPR013520">
    <property type="entry name" value="Ribonucl_H"/>
</dbReference>
<dbReference type="CDD" id="cd06133">
    <property type="entry name" value="ERI-1_3'hExo_like"/>
    <property type="match status" value="1"/>
</dbReference>
<keyword evidence="1" id="KW-0540">Nuclease</keyword>
<dbReference type="PANTHER" id="PTHR23044">
    <property type="entry name" value="3'-5' EXONUCLEASE ERI1-RELATED"/>
    <property type="match status" value="1"/>
</dbReference>
<dbReference type="Gene3D" id="3.30.420.10">
    <property type="entry name" value="Ribonuclease H-like superfamily/Ribonuclease H"/>
    <property type="match status" value="1"/>
</dbReference>
<organism evidence="5">
    <name type="scientific">Edafosvirus sp</name>
    <dbReference type="NCBI Taxonomy" id="2487765"/>
    <lineage>
        <taxon>Viruses</taxon>
        <taxon>Varidnaviria</taxon>
        <taxon>Bamfordvirae</taxon>
        <taxon>Nucleocytoviricota</taxon>
        <taxon>Megaviricetes</taxon>
        <taxon>Imitervirales</taxon>
        <taxon>Mimiviridae</taxon>
        <taxon>Klosneuvirinae</taxon>
    </lineage>
</organism>
<keyword evidence="2" id="KW-0378">Hydrolase</keyword>
<dbReference type="GO" id="GO:0000175">
    <property type="term" value="F:3'-5'-RNA exonuclease activity"/>
    <property type="evidence" value="ECO:0007669"/>
    <property type="project" value="InterPro"/>
</dbReference>
<dbReference type="InterPro" id="IPR012337">
    <property type="entry name" value="RNaseH-like_sf"/>
</dbReference>
<dbReference type="PANTHER" id="PTHR23044:SF61">
    <property type="entry name" value="3'-5' EXORIBONUCLEASE 1-RELATED"/>
    <property type="match status" value="1"/>
</dbReference>
<evidence type="ECO:0000256" key="1">
    <source>
        <dbReference type="ARBA" id="ARBA00022722"/>
    </source>
</evidence>
<feature type="domain" description="Exonuclease" evidence="4">
    <location>
        <begin position="5"/>
        <end position="206"/>
    </location>
</feature>
<evidence type="ECO:0000256" key="3">
    <source>
        <dbReference type="ARBA" id="ARBA00022839"/>
    </source>
</evidence>
<name>A0A3G4ZSJ1_9VIRU</name>
<dbReference type="Pfam" id="PF00929">
    <property type="entry name" value="RNase_T"/>
    <property type="match status" value="1"/>
</dbReference>
<evidence type="ECO:0000256" key="2">
    <source>
        <dbReference type="ARBA" id="ARBA00022801"/>
    </source>
</evidence>
<proteinExistence type="predicted"/>
<reference evidence="5" key="1">
    <citation type="submission" date="2018-10" db="EMBL/GenBank/DDBJ databases">
        <title>Hidden diversity of soil giant viruses.</title>
        <authorList>
            <person name="Schulz F."/>
            <person name="Alteio L."/>
            <person name="Goudeau D."/>
            <person name="Ryan E.M."/>
            <person name="Malmstrom R.R."/>
            <person name="Blanchard J."/>
            <person name="Woyke T."/>
        </authorList>
    </citation>
    <scope>NUCLEOTIDE SEQUENCE</scope>
    <source>
        <strain evidence="5">EDV1</strain>
    </source>
</reference>